<dbReference type="EMBL" id="CAJVCH010210170">
    <property type="protein sequence ID" value="CAG7731318.1"/>
    <property type="molecule type" value="Genomic_DNA"/>
</dbReference>
<gene>
    <name evidence="1" type="ORF">AFUS01_LOCUS19918</name>
</gene>
<keyword evidence="2" id="KW-1185">Reference proteome</keyword>
<name>A0A8J2K189_9HEXA</name>
<dbReference type="Proteomes" id="UP000708208">
    <property type="component" value="Unassembled WGS sequence"/>
</dbReference>
<reference evidence="1" key="1">
    <citation type="submission" date="2021-06" db="EMBL/GenBank/DDBJ databases">
        <authorList>
            <person name="Hodson N. C."/>
            <person name="Mongue J. A."/>
            <person name="Jaron S. K."/>
        </authorList>
    </citation>
    <scope>NUCLEOTIDE SEQUENCE</scope>
</reference>
<comment type="caution">
    <text evidence="1">The sequence shown here is derived from an EMBL/GenBank/DDBJ whole genome shotgun (WGS) entry which is preliminary data.</text>
</comment>
<dbReference type="AlphaFoldDB" id="A0A8J2K189"/>
<proteinExistence type="predicted"/>
<protein>
    <submittedName>
        <fullName evidence="1">Uncharacterized protein</fullName>
    </submittedName>
</protein>
<evidence type="ECO:0000313" key="1">
    <source>
        <dbReference type="EMBL" id="CAG7731318.1"/>
    </source>
</evidence>
<accession>A0A8J2K189</accession>
<feature type="non-terminal residue" evidence="1">
    <location>
        <position position="1"/>
    </location>
</feature>
<sequence>FQPILKPPGSVLRNRERGETKWENILGISFHLGKTGDKCASKRC</sequence>
<organism evidence="1 2">
    <name type="scientific">Allacma fusca</name>
    <dbReference type="NCBI Taxonomy" id="39272"/>
    <lineage>
        <taxon>Eukaryota</taxon>
        <taxon>Metazoa</taxon>
        <taxon>Ecdysozoa</taxon>
        <taxon>Arthropoda</taxon>
        <taxon>Hexapoda</taxon>
        <taxon>Collembola</taxon>
        <taxon>Symphypleona</taxon>
        <taxon>Sminthuridae</taxon>
        <taxon>Allacma</taxon>
    </lineage>
</organism>
<evidence type="ECO:0000313" key="2">
    <source>
        <dbReference type="Proteomes" id="UP000708208"/>
    </source>
</evidence>